<evidence type="ECO:0000313" key="11">
    <source>
        <dbReference type="EMBL" id="CAA2961075.1"/>
    </source>
</evidence>
<dbReference type="PROSITE" id="PS00107">
    <property type="entry name" value="PROTEIN_KINASE_ATP"/>
    <property type="match status" value="1"/>
</dbReference>
<dbReference type="InterPro" id="IPR011009">
    <property type="entry name" value="Kinase-like_dom_sf"/>
</dbReference>
<feature type="non-terminal residue" evidence="11">
    <location>
        <position position="1"/>
    </location>
</feature>
<dbReference type="EC" id="2.7.11.1" evidence="1"/>
<dbReference type="Gramene" id="OE9A020053T2">
    <property type="protein sequence ID" value="OE9A020053C2"/>
    <property type="gene ID" value="OE9A020053"/>
</dbReference>
<dbReference type="FunFam" id="3.30.200.20:FF:000003">
    <property type="entry name" value="Non-specific serine/threonine protein kinase"/>
    <property type="match status" value="1"/>
</dbReference>
<feature type="domain" description="Protein kinase" evidence="10">
    <location>
        <begin position="10"/>
        <end position="75"/>
    </location>
</feature>
<dbReference type="OrthoDB" id="1595149at2759"/>
<dbReference type="GO" id="GO:0007165">
    <property type="term" value="P:signal transduction"/>
    <property type="evidence" value="ECO:0007669"/>
    <property type="project" value="TreeGrafter"/>
</dbReference>
<protein>
    <recommendedName>
        <fullName evidence="1">non-specific serine/threonine protein kinase</fullName>
        <ecNumber evidence="1">2.7.11.1</ecNumber>
    </recommendedName>
</protein>
<dbReference type="PROSITE" id="PS50011">
    <property type="entry name" value="PROTEIN_KINASE_DOM"/>
    <property type="match status" value="1"/>
</dbReference>
<evidence type="ECO:0000256" key="9">
    <source>
        <dbReference type="PROSITE-ProRule" id="PRU10141"/>
    </source>
</evidence>
<reference evidence="11 12" key="1">
    <citation type="submission" date="2019-12" db="EMBL/GenBank/DDBJ databases">
        <authorList>
            <person name="Alioto T."/>
            <person name="Alioto T."/>
            <person name="Gomez Garrido J."/>
        </authorList>
    </citation>
    <scope>NUCLEOTIDE SEQUENCE [LARGE SCALE GENOMIC DNA]</scope>
</reference>
<evidence type="ECO:0000256" key="5">
    <source>
        <dbReference type="ARBA" id="ARBA00022777"/>
    </source>
</evidence>
<keyword evidence="5 11" id="KW-0418">Kinase</keyword>
<comment type="caution">
    <text evidence="11">The sequence shown here is derived from an EMBL/GenBank/DDBJ whole genome shotgun (WGS) entry which is preliminary data.</text>
</comment>
<dbReference type="GO" id="GO:0004674">
    <property type="term" value="F:protein serine/threonine kinase activity"/>
    <property type="evidence" value="ECO:0007669"/>
    <property type="project" value="UniProtKB-KW"/>
</dbReference>
<organism evidence="11 12">
    <name type="scientific">Olea europaea subsp. europaea</name>
    <dbReference type="NCBI Taxonomy" id="158383"/>
    <lineage>
        <taxon>Eukaryota</taxon>
        <taxon>Viridiplantae</taxon>
        <taxon>Streptophyta</taxon>
        <taxon>Embryophyta</taxon>
        <taxon>Tracheophyta</taxon>
        <taxon>Spermatophyta</taxon>
        <taxon>Magnoliopsida</taxon>
        <taxon>eudicotyledons</taxon>
        <taxon>Gunneridae</taxon>
        <taxon>Pentapetalae</taxon>
        <taxon>asterids</taxon>
        <taxon>lamiids</taxon>
        <taxon>Lamiales</taxon>
        <taxon>Oleaceae</taxon>
        <taxon>Oleeae</taxon>
        <taxon>Olea</taxon>
    </lineage>
</organism>
<dbReference type="Proteomes" id="UP000594638">
    <property type="component" value="Unassembled WGS sequence"/>
</dbReference>
<feature type="binding site" evidence="9">
    <location>
        <position position="39"/>
    </location>
    <ligand>
        <name>ATP</name>
        <dbReference type="ChEBI" id="CHEBI:30616"/>
    </ligand>
</feature>
<evidence type="ECO:0000256" key="7">
    <source>
        <dbReference type="ARBA" id="ARBA00047899"/>
    </source>
</evidence>
<evidence type="ECO:0000256" key="2">
    <source>
        <dbReference type="ARBA" id="ARBA00022527"/>
    </source>
</evidence>
<dbReference type="PANTHER" id="PTHR43895">
    <property type="entry name" value="CALCIUM/CALMODULIN-DEPENDENT PROTEIN KINASE KINASE-RELATED"/>
    <property type="match status" value="1"/>
</dbReference>
<evidence type="ECO:0000256" key="4">
    <source>
        <dbReference type="ARBA" id="ARBA00022741"/>
    </source>
</evidence>
<keyword evidence="6 9" id="KW-0067">ATP-binding</keyword>
<dbReference type="PANTHER" id="PTHR43895:SF32">
    <property type="entry name" value="SERINE_THREONINE-PROTEIN KINASE CHK1"/>
    <property type="match status" value="1"/>
</dbReference>
<dbReference type="AlphaFoldDB" id="A0A8S0Q7M9"/>
<comment type="catalytic activity">
    <reaction evidence="8">
        <text>L-seryl-[protein] + ATP = O-phospho-L-seryl-[protein] + ADP + H(+)</text>
        <dbReference type="Rhea" id="RHEA:17989"/>
        <dbReference type="Rhea" id="RHEA-COMP:9863"/>
        <dbReference type="Rhea" id="RHEA-COMP:11604"/>
        <dbReference type="ChEBI" id="CHEBI:15378"/>
        <dbReference type="ChEBI" id="CHEBI:29999"/>
        <dbReference type="ChEBI" id="CHEBI:30616"/>
        <dbReference type="ChEBI" id="CHEBI:83421"/>
        <dbReference type="ChEBI" id="CHEBI:456216"/>
        <dbReference type="EC" id="2.7.11.1"/>
    </reaction>
</comment>
<gene>
    <name evidence="11" type="ORF">OLEA9_A020053</name>
</gene>
<name>A0A8S0Q7M9_OLEEU</name>
<evidence type="ECO:0000256" key="6">
    <source>
        <dbReference type="ARBA" id="ARBA00022840"/>
    </source>
</evidence>
<comment type="catalytic activity">
    <reaction evidence="7">
        <text>L-threonyl-[protein] + ATP = O-phospho-L-threonyl-[protein] + ADP + H(+)</text>
        <dbReference type="Rhea" id="RHEA:46608"/>
        <dbReference type="Rhea" id="RHEA-COMP:11060"/>
        <dbReference type="Rhea" id="RHEA-COMP:11605"/>
        <dbReference type="ChEBI" id="CHEBI:15378"/>
        <dbReference type="ChEBI" id="CHEBI:30013"/>
        <dbReference type="ChEBI" id="CHEBI:30616"/>
        <dbReference type="ChEBI" id="CHEBI:61977"/>
        <dbReference type="ChEBI" id="CHEBI:456216"/>
        <dbReference type="EC" id="2.7.11.1"/>
    </reaction>
</comment>
<dbReference type="Gene3D" id="3.30.200.20">
    <property type="entry name" value="Phosphorylase Kinase, domain 1"/>
    <property type="match status" value="1"/>
</dbReference>
<evidence type="ECO:0000256" key="8">
    <source>
        <dbReference type="ARBA" id="ARBA00048679"/>
    </source>
</evidence>
<keyword evidence="12" id="KW-1185">Reference proteome</keyword>
<evidence type="ECO:0000256" key="1">
    <source>
        <dbReference type="ARBA" id="ARBA00012513"/>
    </source>
</evidence>
<keyword evidence="2" id="KW-0723">Serine/threonine-protein kinase</keyword>
<dbReference type="InterPro" id="IPR017441">
    <property type="entry name" value="Protein_kinase_ATP_BS"/>
</dbReference>
<dbReference type="InterPro" id="IPR000719">
    <property type="entry name" value="Prot_kinase_dom"/>
</dbReference>
<sequence>MPFPKKIGKYQLIRTIGEGSFAKVKLALNTANKQYVAIKIIDKQMVTKLNLMHQVLQEIRSMRLLHHPNIVRIHE</sequence>
<evidence type="ECO:0000313" key="12">
    <source>
        <dbReference type="Proteomes" id="UP000594638"/>
    </source>
</evidence>
<dbReference type="SUPFAM" id="SSF56112">
    <property type="entry name" value="Protein kinase-like (PK-like)"/>
    <property type="match status" value="1"/>
</dbReference>
<proteinExistence type="predicted"/>
<keyword evidence="3" id="KW-0808">Transferase</keyword>
<accession>A0A8S0Q7M9</accession>
<evidence type="ECO:0000259" key="10">
    <source>
        <dbReference type="PROSITE" id="PS50011"/>
    </source>
</evidence>
<dbReference type="EMBL" id="CACTIH010000494">
    <property type="protein sequence ID" value="CAA2961075.1"/>
    <property type="molecule type" value="Genomic_DNA"/>
</dbReference>
<dbReference type="Pfam" id="PF00069">
    <property type="entry name" value="Pkinase"/>
    <property type="match status" value="1"/>
</dbReference>
<dbReference type="GO" id="GO:0005524">
    <property type="term" value="F:ATP binding"/>
    <property type="evidence" value="ECO:0007669"/>
    <property type="project" value="UniProtKB-UniRule"/>
</dbReference>
<evidence type="ECO:0000256" key="3">
    <source>
        <dbReference type="ARBA" id="ARBA00022679"/>
    </source>
</evidence>
<keyword evidence="4 9" id="KW-0547">Nucleotide-binding</keyword>